<evidence type="ECO:0000256" key="3">
    <source>
        <dbReference type="ARBA" id="ARBA00012494"/>
    </source>
</evidence>
<protein>
    <recommendedName>
        <fullName evidence="3">RNA-directed RNA polymerase</fullName>
        <ecNumber evidence="3">2.7.7.48</ecNumber>
    </recommendedName>
    <alternativeName>
        <fullName evidence="19">Replicase</fullName>
    </alternativeName>
    <alternativeName>
        <fullName evidence="18">Transcriptase</fullName>
    </alternativeName>
</protein>
<evidence type="ECO:0000256" key="2">
    <source>
        <dbReference type="ARBA" id="ARBA00004328"/>
    </source>
</evidence>
<evidence type="ECO:0000313" key="25">
    <source>
        <dbReference type="EMBL" id="WKW47887.1"/>
    </source>
</evidence>
<gene>
    <name evidence="25" type="primary">L</name>
</gene>
<keyword evidence="5" id="KW-0507">mRNA processing</keyword>
<evidence type="ECO:0000256" key="22">
    <source>
        <dbReference type="ARBA" id="ARBA00048548"/>
    </source>
</evidence>
<evidence type="ECO:0000256" key="13">
    <source>
        <dbReference type="ARBA" id="ARBA00023042"/>
    </source>
</evidence>
<evidence type="ECO:0000256" key="1">
    <source>
        <dbReference type="ARBA" id="ARBA00004192"/>
    </source>
</evidence>
<evidence type="ECO:0000256" key="4">
    <source>
        <dbReference type="ARBA" id="ARBA00022484"/>
    </source>
</evidence>
<comment type="catalytic activity">
    <reaction evidence="16">
        <text>a 5'-end triphospho-adenylyl-adenylyl-cytidylyl-adenosine in mRNA + GDP + H(+) = a 5'-end (5'-triphosphoguanosine)-adenylyl-adenylyl-cytidylyl-adenosine in mRNA + diphosphate</text>
        <dbReference type="Rhea" id="RHEA:65436"/>
        <dbReference type="Rhea" id="RHEA-COMP:16797"/>
        <dbReference type="Rhea" id="RHEA-COMP:16799"/>
        <dbReference type="ChEBI" id="CHEBI:15378"/>
        <dbReference type="ChEBI" id="CHEBI:33019"/>
        <dbReference type="ChEBI" id="CHEBI:58189"/>
        <dbReference type="ChEBI" id="CHEBI:156484"/>
        <dbReference type="ChEBI" id="CHEBI:156503"/>
        <dbReference type="EC" id="2.7.7.88"/>
    </reaction>
</comment>
<dbReference type="GO" id="GO:0005524">
    <property type="term" value="F:ATP binding"/>
    <property type="evidence" value="ECO:0007669"/>
    <property type="project" value="UniProtKB-KW"/>
</dbReference>
<evidence type="ECO:0000259" key="24">
    <source>
        <dbReference type="PROSITE" id="PS50526"/>
    </source>
</evidence>
<dbReference type="PROSITE" id="PS50526">
    <property type="entry name" value="RDRP_SSRNA_NEG_NONSEG"/>
    <property type="match status" value="1"/>
</dbReference>
<proteinExistence type="predicted"/>
<evidence type="ECO:0000256" key="19">
    <source>
        <dbReference type="ARBA" id="ARBA00031012"/>
    </source>
</evidence>
<evidence type="ECO:0000256" key="11">
    <source>
        <dbReference type="ARBA" id="ARBA00022844"/>
    </source>
</evidence>
<comment type="subcellular location">
    <subcellularLocation>
        <location evidence="1">Host cytoplasm</location>
    </subcellularLocation>
    <subcellularLocation>
        <location evidence="2">Virion</location>
    </subcellularLocation>
</comment>
<dbReference type="EMBL" id="OR227650">
    <property type="protein sequence ID" value="WKW47887.1"/>
    <property type="molecule type" value="Viral_cRNA"/>
</dbReference>
<feature type="region of interest" description="Disordered" evidence="23">
    <location>
        <begin position="1"/>
        <end position="36"/>
    </location>
</feature>
<evidence type="ECO:0000256" key="14">
    <source>
        <dbReference type="ARBA" id="ARBA00023200"/>
    </source>
</evidence>
<evidence type="ECO:0000256" key="18">
    <source>
        <dbReference type="ARBA" id="ARBA00030436"/>
    </source>
</evidence>
<dbReference type="InterPro" id="IPR026890">
    <property type="entry name" value="Mononeg_mRNAcap"/>
</dbReference>
<keyword evidence="12" id="KW-0693">Viral RNA replication</keyword>
<keyword evidence="8" id="KW-0548">Nucleotidyltransferase</keyword>
<dbReference type="InterPro" id="IPR014023">
    <property type="entry name" value="Mononeg_RNA_pol_cat"/>
</dbReference>
<reference evidence="25" key="1">
    <citation type="submission" date="2023-06" db="EMBL/GenBank/DDBJ databases">
        <authorList>
            <person name="Mehrvar M."/>
            <person name="Abkho J."/>
        </authorList>
    </citation>
    <scope>NUCLEOTIDE SEQUENCE</scope>
    <source>
        <strain evidence="25">IR1</strain>
    </source>
</reference>
<evidence type="ECO:0000256" key="17">
    <source>
        <dbReference type="ARBA" id="ARBA00024499"/>
    </source>
</evidence>
<dbReference type="Pfam" id="PF14318">
    <property type="entry name" value="Mononeg_mRNAcap"/>
    <property type="match status" value="1"/>
</dbReference>
<keyword evidence="11" id="KW-0946">Virion</keyword>
<keyword evidence="13" id="KW-0506">mRNA capping</keyword>
<evidence type="ECO:0000256" key="12">
    <source>
        <dbReference type="ARBA" id="ARBA00022953"/>
    </source>
</evidence>
<keyword evidence="6" id="KW-0808">Transferase</keyword>
<organism evidence="25">
    <name type="scientific">Beet betanucleorhabdovirus 1</name>
    <dbReference type="NCBI Taxonomy" id="3064197"/>
    <lineage>
        <taxon>Viruses</taxon>
        <taxon>Riboviria</taxon>
        <taxon>Orthornavirae</taxon>
        <taxon>Negarnaviricota</taxon>
        <taxon>Haploviricotina</taxon>
        <taxon>Monjiviricetes</taxon>
        <taxon>Mononegavirales</taxon>
        <taxon>Rhabdoviridae</taxon>
        <taxon>Betarhabdovirinae</taxon>
        <taxon>Betanucleorhabdovirus</taxon>
    </lineage>
</organism>
<dbReference type="EC" id="2.7.7.48" evidence="3"/>
<accession>A0AAT9VVM4</accession>
<sequence length="2106" mass="240584">MENYWAQSMDWDSTTDEGEGPYMESRKQPPANSGSYHCKSALRDHESNMKLYLYKSSYNKLAALAGRYPYNDEALLLLPDLWNCFYHQSHGLTRTFDHQEAKEHSSGSSSFKTWADHTLCQVTAGDLLKQVLIGERHLWETSKEQVEEIMSEICNPMIKKIRRCLYLQYFLNLALICRNFEPSSVRADVGVEVPGVCWWKGDGIYYLKFNSHFWLYLTQNAVYVRTPIYGQIIQKDLFLNLCDKISERINVVIGAFTIDKLAKIRFPSDINHPDICMDKTVDDIIRWGDNLLYSLRNKAFDLIGTYEAFCVSAILRNDDPLIWDNMEFQNNLLNDIINNDPVLYNGARSLLDIINDLPSVKLAEIHGLWRIWGHPIIDLEGGMKKMETTCLRQANVDVKETEIGHRTFKYLFSKNYYNKHHHYPLSNMTSQQEFEVYREYLLPRDIELYNAQSPQYNESVYLYKCLRTNSGLDEYDMRYRHSDWDNVIFLQNFQIPQSVNLATMIKDKAISQTRSELISSIVTRNSVFDSNNRRGVLKWLSEQTLRLKNFLGMIDEEGIPENDRIIGLYPKERELKTKARFFSLMSYKMRMYVTSTEEILGKYFLPYFPMITMSDTLLNMIIRLYNMTTKIGAKGSVVTYSMNIDFSKWNQNMRERTNASIFDSIDRIIGFRALISRTHSIFRESYLYLCSGEYIPVIIRGALTAMSPWSRIGDELGKEGLRQKGWTITTVCDIVSLAFSHGVKIELIGGGDNQVLTVTISSKGSEKSLSTEEQRVAIKDRMIKFRNALAKKMSKRGLPVKLEETWISHRLLMYNKIMYLDGVPLSSRLKVISRMFGNSNEGILCLGGIMSTLGTGYQSLSSKDYDPYMTWLISRWLTLLNVAQYYGCNPMVGSKHLDRAMIRAYERGSEGENLFGPSTPEEAALEKRKEQINFTTKRLLSVEDLYLVCLYYHKILGGPGIGTPLSYMMKGFPDPLSEALTFNYSVLASDMRVRYKEKIENLTAVCRAKIKHWEHLLEDPVAINHDAPSHGIAALRNQASIVMKSAEIKNKAFRELISIGDTEYLRNLSCQLCEPDSIEPRLLHDIVGSTIPGYVNTILSKVDQSTTLNKLASSVDIVGSIYSSEMRYMMFLAEKIRIRSGHTFGDCPTEDARGLRNYTWGKKIIGVTTPHPAAYLTMKHHTNVNYDCDQNYISVLVKRSWPLSKNKRGPFRPYFGSYTAEKFKTGVLASAYGDEDILKRALKIQKLLGWRYQAGSNMYAIIQGILKCVTNADPSKFLPTVEEITGDVEHRYHDMATKHGGIPSNLTRDLTYISCNTSTFINHSKGAANETIHFQAAMIYSSILASLSTSSLPRTSRILHFHEKCSKCIQPIEHVDDDGGSLQGISLASCPDNPLMFIEEKEIPVHYHNAIAFYKEQDKLQRNKCKIGERPDMIQFSEQNERSSWLLLAYTSLLLGNMKSSSETLVLQRMSKYEVLFLLRSIIYLRMFKNGRPFSIMNLCDIKDATEEWGPLFDKIFSLNIIANHLKECGAPVVTSIDNQELIIKLLLESTVDEDLKLICGAICKYQDPEFRVSRALLAIANTPTLKTCENCSRFWYNWSQVIDCTPCGIHMKEPPEIRYHMYSLDKLTRYAGLARTPEDTVSIKRKRLSLFDSIKKHKLSDSSLIIKHRLSKFLYKTMGIEEEIIPHLTCKWRKMSIVEDDRFSSLKLDPADHFSPIQDFGIDYIPDTVGRVVNMVQTITMALQEADRGQKGVIIGLEVTGELYQLGVLRKALLMLRRIISSSSSRLKILLFISSVINLEEVNLNHMKELEHDLKSPVSSSSNKGTLSVYQRGEESLDIMTILSTCHAVIFHNPKDIGLVHDPHGCSIFLSADSDTCYKKLAELGDISKDHDSWLSLKMCIPEESVSFPYPCIIKVDVTSDPSYISYDMTLRALETLKPTYTTEIGNIIINSVNEENLGSVAYDLYIEHVGKVLPIVSEGSYESYRSKLASGLMIFALKSNRRSAMPWRVVKLISLIIGLDIITSENKSEMLVSYSRVCGMSFSRLTYKEVILYRRGGVPTDQGALINWTSGSLGESIVSSVRMLEERILCNWRVIRRPSRKVYI</sequence>
<evidence type="ECO:0000256" key="8">
    <source>
        <dbReference type="ARBA" id="ARBA00022695"/>
    </source>
</evidence>
<keyword evidence="15" id="KW-0511">Multifunctional enzyme</keyword>
<keyword evidence="4 25" id="KW-0696">RNA-directed RNA polymerase</keyword>
<dbReference type="Pfam" id="PF00946">
    <property type="entry name" value="Mononeg_RNA_pol"/>
    <property type="match status" value="1"/>
</dbReference>
<comment type="catalytic activity">
    <reaction evidence="22">
        <text>GTP + H2O = GDP + phosphate + H(+)</text>
        <dbReference type="Rhea" id="RHEA:19669"/>
        <dbReference type="ChEBI" id="CHEBI:15377"/>
        <dbReference type="ChEBI" id="CHEBI:15378"/>
        <dbReference type="ChEBI" id="CHEBI:37565"/>
        <dbReference type="ChEBI" id="CHEBI:43474"/>
        <dbReference type="ChEBI" id="CHEBI:58189"/>
    </reaction>
</comment>
<evidence type="ECO:0000256" key="20">
    <source>
        <dbReference type="ARBA" id="ARBA00047332"/>
    </source>
</evidence>
<evidence type="ECO:0000256" key="5">
    <source>
        <dbReference type="ARBA" id="ARBA00022664"/>
    </source>
</evidence>
<dbReference type="GO" id="GO:0003968">
    <property type="term" value="F:RNA-directed RNA polymerase activity"/>
    <property type="evidence" value="ECO:0007669"/>
    <property type="project" value="UniProtKB-KW"/>
</dbReference>
<keyword evidence="7" id="KW-0949">S-adenosyl-L-methionine</keyword>
<evidence type="ECO:0000256" key="15">
    <source>
        <dbReference type="ARBA" id="ARBA00023268"/>
    </source>
</evidence>
<evidence type="ECO:0000256" key="21">
    <source>
        <dbReference type="ARBA" id="ARBA00047370"/>
    </source>
</evidence>
<evidence type="ECO:0000256" key="6">
    <source>
        <dbReference type="ARBA" id="ARBA00022679"/>
    </source>
</evidence>
<dbReference type="GO" id="GO:0030430">
    <property type="term" value="C:host cell cytoplasm"/>
    <property type="evidence" value="ECO:0007669"/>
    <property type="project" value="UniProtKB-SubCell"/>
</dbReference>
<keyword evidence="10" id="KW-0067">ATP-binding</keyword>
<dbReference type="GO" id="GO:0044423">
    <property type="term" value="C:virion component"/>
    <property type="evidence" value="ECO:0007669"/>
    <property type="project" value="UniProtKB-KW"/>
</dbReference>
<keyword evidence="14" id="KW-1035">Host cytoplasm</keyword>
<evidence type="ECO:0000256" key="9">
    <source>
        <dbReference type="ARBA" id="ARBA00022741"/>
    </source>
</evidence>
<comment type="catalytic activity">
    <reaction evidence="20">
        <text>a 5'-end (5'-triphosphoguanosine)-adenylyl-adenylyl-cytidylyl-adenosine in mRNA + S-adenosyl-L-methionine = a 5'-end (5'-triphosphoguanosine)-(2'-O-methyladenylyl)-adenylyl-cytidylyl-adenosine in mRNA + S-adenosyl-L-homocysteine + H(+)</text>
        <dbReference type="Rhea" id="RHEA:65380"/>
        <dbReference type="Rhea" id="RHEA-COMP:16797"/>
        <dbReference type="Rhea" id="RHEA-COMP:16801"/>
        <dbReference type="ChEBI" id="CHEBI:15378"/>
        <dbReference type="ChEBI" id="CHEBI:57856"/>
        <dbReference type="ChEBI" id="CHEBI:59789"/>
        <dbReference type="ChEBI" id="CHEBI:156482"/>
        <dbReference type="ChEBI" id="CHEBI:156484"/>
    </reaction>
</comment>
<comment type="catalytic activity">
    <reaction evidence="21">
        <text>a 5'-end (5'-triphosphoguanosine)-adenylyl-adenylyl-cytidylyl-adenosine in mRNA + 2 S-adenosyl-L-methionine = a 5'-end (N(7)-methyl 5'-triphosphoguanosine)-(2'-O-methyladenylyl)-adenylyl-cytidylyl-adenosine in mRNA + 2 S-adenosyl-L-homocysteine + H(+)</text>
        <dbReference type="Rhea" id="RHEA:65376"/>
        <dbReference type="Rhea" id="RHEA-COMP:16797"/>
        <dbReference type="Rhea" id="RHEA-COMP:16798"/>
        <dbReference type="ChEBI" id="CHEBI:15378"/>
        <dbReference type="ChEBI" id="CHEBI:57856"/>
        <dbReference type="ChEBI" id="CHEBI:59789"/>
        <dbReference type="ChEBI" id="CHEBI:156483"/>
        <dbReference type="ChEBI" id="CHEBI:156484"/>
        <dbReference type="EC" id="2.1.1.375"/>
    </reaction>
</comment>
<name>A0AAT9VVM4_9RHAB</name>
<evidence type="ECO:0000256" key="10">
    <source>
        <dbReference type="ARBA" id="ARBA00022840"/>
    </source>
</evidence>
<evidence type="ECO:0000256" key="16">
    <source>
        <dbReference type="ARBA" id="ARBA00024494"/>
    </source>
</evidence>
<dbReference type="GO" id="GO:0004482">
    <property type="term" value="F:mRNA 5'-cap (guanine-N7-)-methyltransferase activity"/>
    <property type="evidence" value="ECO:0007669"/>
    <property type="project" value="InterPro"/>
</dbReference>
<evidence type="ECO:0000256" key="7">
    <source>
        <dbReference type="ARBA" id="ARBA00022691"/>
    </source>
</evidence>
<feature type="domain" description="RdRp catalytic" evidence="24">
    <location>
        <begin position="638"/>
        <end position="822"/>
    </location>
</feature>
<evidence type="ECO:0000256" key="23">
    <source>
        <dbReference type="SAM" id="MobiDB-lite"/>
    </source>
</evidence>
<keyword evidence="9" id="KW-0547">Nucleotide-binding</keyword>
<comment type="catalytic activity">
    <reaction evidence="17">
        <text>a 5'-end (5'-triphosphoguanosine)-(2'-O-methyladenylyl)-adenylyl-cytidylyl-adenosine in mRNA + S-adenosyl-L-methionine = a 5'-end (N(7)-methyl 5'-triphosphoguanosine)-(2'-O-methyladenylyl)-adenylyl-cytidylyl-adenosine in mRNA + S-adenosyl-L-homocysteine</text>
        <dbReference type="Rhea" id="RHEA:65440"/>
        <dbReference type="Rhea" id="RHEA-COMP:16798"/>
        <dbReference type="Rhea" id="RHEA-COMP:16801"/>
        <dbReference type="ChEBI" id="CHEBI:57856"/>
        <dbReference type="ChEBI" id="CHEBI:59789"/>
        <dbReference type="ChEBI" id="CHEBI:156482"/>
        <dbReference type="ChEBI" id="CHEBI:156483"/>
    </reaction>
</comment>